<dbReference type="Proteomes" id="UP000499080">
    <property type="component" value="Unassembled WGS sequence"/>
</dbReference>
<reference evidence="1 2" key="1">
    <citation type="journal article" date="2019" name="Sci. Rep.">
        <title>Orb-weaving spider Araneus ventricosus genome elucidates the spidroin gene catalogue.</title>
        <authorList>
            <person name="Kono N."/>
            <person name="Nakamura H."/>
            <person name="Ohtoshi R."/>
            <person name="Moran D.A.P."/>
            <person name="Shinohara A."/>
            <person name="Yoshida Y."/>
            <person name="Fujiwara M."/>
            <person name="Mori M."/>
            <person name="Tomita M."/>
            <person name="Arakawa K."/>
        </authorList>
    </citation>
    <scope>NUCLEOTIDE SEQUENCE [LARGE SCALE GENOMIC DNA]</scope>
</reference>
<accession>A0A4Y2HUL2</accession>
<dbReference type="AlphaFoldDB" id="A0A4Y2HUL2"/>
<comment type="caution">
    <text evidence="1">The sequence shown here is derived from an EMBL/GenBank/DDBJ whole genome shotgun (WGS) entry which is preliminary data.</text>
</comment>
<proteinExistence type="predicted"/>
<dbReference type="EMBL" id="BGPR01002179">
    <property type="protein sequence ID" value="GBM69111.1"/>
    <property type="molecule type" value="Genomic_DNA"/>
</dbReference>
<evidence type="ECO:0000313" key="2">
    <source>
        <dbReference type="Proteomes" id="UP000499080"/>
    </source>
</evidence>
<name>A0A4Y2HUL2_ARAVE</name>
<evidence type="ECO:0000313" key="1">
    <source>
        <dbReference type="EMBL" id="GBM69111.1"/>
    </source>
</evidence>
<feature type="non-terminal residue" evidence="1">
    <location>
        <position position="1"/>
    </location>
</feature>
<protein>
    <submittedName>
        <fullName evidence="1">Uncharacterized protein</fullName>
    </submittedName>
</protein>
<keyword evidence="2" id="KW-1185">Reference proteome</keyword>
<sequence>ASAPESIRNGWRQKPRCGCTAPCQKSKKAFWVVPTIRPNAIPNKIDRSLGKQPFKTKKLRDLQQLARPQHIFNRFSPCDTRIYRFEIAKTKVRPNGWIGFKLAPLVPGSKQDTTGCSVQPLRWNLPCLGFKAF</sequence>
<gene>
    <name evidence="1" type="ORF">AVEN_274254-2_1</name>
</gene>
<organism evidence="1 2">
    <name type="scientific">Araneus ventricosus</name>
    <name type="common">Orbweaver spider</name>
    <name type="synonym">Epeira ventricosa</name>
    <dbReference type="NCBI Taxonomy" id="182803"/>
    <lineage>
        <taxon>Eukaryota</taxon>
        <taxon>Metazoa</taxon>
        <taxon>Ecdysozoa</taxon>
        <taxon>Arthropoda</taxon>
        <taxon>Chelicerata</taxon>
        <taxon>Arachnida</taxon>
        <taxon>Araneae</taxon>
        <taxon>Araneomorphae</taxon>
        <taxon>Entelegynae</taxon>
        <taxon>Araneoidea</taxon>
        <taxon>Araneidae</taxon>
        <taxon>Araneus</taxon>
    </lineage>
</organism>